<feature type="compositionally biased region" description="Acidic residues" evidence="1">
    <location>
        <begin position="1"/>
        <end position="15"/>
    </location>
</feature>
<reference evidence="2" key="3">
    <citation type="submission" date="2022-10" db="UniProtKB">
        <authorList>
            <consortium name="EnsemblMetazoa"/>
        </authorList>
    </citation>
    <scope>IDENTIFICATION</scope>
    <source>
        <strain evidence="2">PEST</strain>
    </source>
</reference>
<name>A0A903XVQ0_ANOGA</name>
<dbReference type="AlphaFoldDB" id="A0A903XVQ0"/>
<accession>A0A903XVQ0</accession>
<evidence type="ECO:0000313" key="3">
    <source>
        <dbReference type="Proteomes" id="UP000007062"/>
    </source>
</evidence>
<feature type="region of interest" description="Disordered" evidence="1">
    <location>
        <begin position="1"/>
        <end position="67"/>
    </location>
</feature>
<feature type="compositionally biased region" description="Basic and acidic residues" evidence="1">
    <location>
        <begin position="39"/>
        <end position="67"/>
    </location>
</feature>
<reference evidence="2 3" key="1">
    <citation type="journal article" date="2002" name="Science">
        <title>The genome sequence of the malaria mosquito Anopheles gambiae.</title>
        <authorList>
            <person name="Holt R.A."/>
            <person name="Subramanian G.M."/>
            <person name="Halpern A."/>
            <person name="Sutton G.G."/>
            <person name="Charlab R."/>
            <person name="Nusskern D.R."/>
            <person name="Wincker P."/>
            <person name="Clark A.G."/>
            <person name="Ribeiro J.M."/>
            <person name="Wides R."/>
            <person name="Salzberg S.L."/>
            <person name="Loftus B."/>
            <person name="Yandell M."/>
            <person name="Majoros W.H."/>
            <person name="Rusch D.B."/>
            <person name="Lai Z."/>
            <person name="Kraft C.L."/>
            <person name="Abril J.F."/>
            <person name="Anthouard V."/>
            <person name="Arensburger P."/>
            <person name="Atkinson P.W."/>
            <person name="Baden H."/>
            <person name="de Berardinis V."/>
            <person name="Baldwin D."/>
            <person name="Benes V."/>
            <person name="Biedler J."/>
            <person name="Blass C."/>
            <person name="Bolanos R."/>
            <person name="Boscus D."/>
            <person name="Barnstead M."/>
            <person name="Cai S."/>
            <person name="Center A."/>
            <person name="Chaturverdi K."/>
            <person name="Christophides G.K."/>
            <person name="Chrystal M.A."/>
            <person name="Clamp M."/>
            <person name="Cravchik A."/>
            <person name="Curwen V."/>
            <person name="Dana A."/>
            <person name="Delcher A."/>
            <person name="Dew I."/>
            <person name="Evans C.A."/>
            <person name="Flanigan M."/>
            <person name="Grundschober-Freimoser A."/>
            <person name="Friedli L."/>
            <person name="Gu Z."/>
            <person name="Guan P."/>
            <person name="Guigo R."/>
            <person name="Hillenmeyer M.E."/>
            <person name="Hladun S.L."/>
            <person name="Hogan J.R."/>
            <person name="Hong Y.S."/>
            <person name="Hoover J."/>
            <person name="Jaillon O."/>
            <person name="Ke Z."/>
            <person name="Kodira C."/>
            <person name="Kokoza E."/>
            <person name="Koutsos A."/>
            <person name="Letunic I."/>
            <person name="Levitsky A."/>
            <person name="Liang Y."/>
            <person name="Lin J.J."/>
            <person name="Lobo N.F."/>
            <person name="Lopez J.R."/>
            <person name="Malek J.A."/>
            <person name="McIntosh T.C."/>
            <person name="Meister S."/>
            <person name="Miller J."/>
            <person name="Mobarry C."/>
            <person name="Mongin E."/>
            <person name="Murphy S.D."/>
            <person name="O'Brochta D.A."/>
            <person name="Pfannkoch C."/>
            <person name="Qi R."/>
            <person name="Regier M.A."/>
            <person name="Remington K."/>
            <person name="Shao H."/>
            <person name="Sharakhova M.V."/>
            <person name="Sitter C.D."/>
            <person name="Shetty J."/>
            <person name="Smith T.J."/>
            <person name="Strong R."/>
            <person name="Sun J."/>
            <person name="Thomasova D."/>
            <person name="Ton L.Q."/>
            <person name="Topalis P."/>
            <person name="Tu Z."/>
            <person name="Unger M.F."/>
            <person name="Walenz B."/>
            <person name="Wang A."/>
            <person name="Wang J."/>
            <person name="Wang M."/>
            <person name="Wang X."/>
            <person name="Woodford K.J."/>
            <person name="Wortman J.R."/>
            <person name="Wu M."/>
            <person name="Yao A."/>
            <person name="Zdobnov E.M."/>
            <person name="Zhang H."/>
            <person name="Zhao Q."/>
            <person name="Zhao S."/>
            <person name="Zhu S.C."/>
            <person name="Zhimulev I."/>
            <person name="Coluzzi M."/>
            <person name="della Torre A."/>
            <person name="Roth C.W."/>
            <person name="Louis C."/>
            <person name="Kalush F."/>
            <person name="Mural R.J."/>
            <person name="Myers E.W."/>
            <person name="Adams M.D."/>
            <person name="Smith H.O."/>
            <person name="Broder S."/>
            <person name="Gardner M.J."/>
            <person name="Fraser C.M."/>
            <person name="Birney E."/>
            <person name="Bork P."/>
            <person name="Brey P.T."/>
            <person name="Venter J.C."/>
            <person name="Weissenbach J."/>
            <person name="Kafatos F.C."/>
            <person name="Collins F.H."/>
            <person name="Hoffman S.L."/>
        </authorList>
    </citation>
    <scope>NUCLEOTIDE SEQUENCE [LARGE SCALE GENOMIC DNA]</scope>
    <source>
        <strain evidence="2 3">PEST</strain>
    </source>
</reference>
<protein>
    <submittedName>
        <fullName evidence="2">Uncharacterized protein</fullName>
    </submittedName>
</protein>
<sequence>MLDMEEIYEEEESDNESFAKEVNNETTSVKGENSEDEENGRKGDGNTKEKRSITEPKSKKSSKGIDKKLKKWGSAIMQPLMPNVNWKVDFNLGVKASNQKDEG</sequence>
<reference evidence="2 3" key="2">
    <citation type="journal article" date="2004" name="Trends Parasitol.">
        <title>The Anopheles gambiae genome: an update.</title>
        <authorList>
            <person name="Mongin E."/>
            <person name="Louis C."/>
            <person name="Holt R.A."/>
            <person name="Birney E."/>
            <person name="Collins F.H."/>
        </authorList>
    </citation>
    <scope>NUCLEOTIDE SEQUENCE [LARGE SCALE GENOMIC DNA]</scope>
    <source>
        <strain evidence="2 3">PEST</strain>
    </source>
</reference>
<evidence type="ECO:0000256" key="1">
    <source>
        <dbReference type="SAM" id="MobiDB-lite"/>
    </source>
</evidence>
<dbReference type="EnsemblMetazoa" id="AGAP029846-RA">
    <property type="protein sequence ID" value="AGAP029846-PA"/>
    <property type="gene ID" value="AGAP029846"/>
</dbReference>
<dbReference type="EMBL" id="AAAB01008948">
    <property type="status" value="NOT_ANNOTATED_CDS"/>
    <property type="molecule type" value="Genomic_DNA"/>
</dbReference>
<dbReference type="Proteomes" id="UP000007062">
    <property type="component" value="Chromosome 2L"/>
</dbReference>
<keyword evidence="3" id="KW-1185">Reference proteome</keyword>
<proteinExistence type="predicted"/>
<evidence type="ECO:0000313" key="2">
    <source>
        <dbReference type="EnsemblMetazoa" id="AGAP029846-PA"/>
    </source>
</evidence>
<organism evidence="2 3">
    <name type="scientific">Anopheles gambiae</name>
    <name type="common">African malaria mosquito</name>
    <dbReference type="NCBI Taxonomy" id="7165"/>
    <lineage>
        <taxon>Eukaryota</taxon>
        <taxon>Metazoa</taxon>
        <taxon>Ecdysozoa</taxon>
        <taxon>Arthropoda</taxon>
        <taxon>Hexapoda</taxon>
        <taxon>Insecta</taxon>
        <taxon>Pterygota</taxon>
        <taxon>Neoptera</taxon>
        <taxon>Endopterygota</taxon>
        <taxon>Diptera</taxon>
        <taxon>Nematocera</taxon>
        <taxon>Culicoidea</taxon>
        <taxon>Culicidae</taxon>
        <taxon>Anophelinae</taxon>
        <taxon>Anopheles</taxon>
    </lineage>
</organism>